<dbReference type="Proteomes" id="UP000324800">
    <property type="component" value="Unassembled WGS sequence"/>
</dbReference>
<dbReference type="EMBL" id="SNRW01005519">
    <property type="protein sequence ID" value="KAA6384915.1"/>
    <property type="molecule type" value="Genomic_DNA"/>
</dbReference>
<feature type="coiled-coil region" evidence="1">
    <location>
        <begin position="132"/>
        <end position="204"/>
    </location>
</feature>
<reference evidence="3 4" key="1">
    <citation type="submission" date="2019-03" db="EMBL/GenBank/DDBJ databases">
        <title>Single cell metagenomics reveals metabolic interactions within the superorganism composed of flagellate Streblomastix strix and complex community of Bacteroidetes bacteria on its surface.</title>
        <authorList>
            <person name="Treitli S.C."/>
            <person name="Kolisko M."/>
            <person name="Husnik F."/>
            <person name="Keeling P."/>
            <person name="Hampl V."/>
        </authorList>
    </citation>
    <scope>NUCLEOTIDE SEQUENCE [LARGE SCALE GENOMIC DNA]</scope>
    <source>
        <strain evidence="3">ST1C</strain>
    </source>
</reference>
<organism evidence="3 4">
    <name type="scientific">Streblomastix strix</name>
    <dbReference type="NCBI Taxonomy" id="222440"/>
    <lineage>
        <taxon>Eukaryota</taxon>
        <taxon>Metamonada</taxon>
        <taxon>Preaxostyla</taxon>
        <taxon>Oxymonadida</taxon>
        <taxon>Streblomastigidae</taxon>
        <taxon>Streblomastix</taxon>
    </lineage>
</organism>
<comment type="caution">
    <text evidence="3">The sequence shown here is derived from an EMBL/GenBank/DDBJ whole genome shotgun (WGS) entry which is preliminary data.</text>
</comment>
<dbReference type="AlphaFoldDB" id="A0A5J4VQY1"/>
<evidence type="ECO:0000256" key="1">
    <source>
        <dbReference type="SAM" id="Coils"/>
    </source>
</evidence>
<proteinExistence type="predicted"/>
<evidence type="ECO:0000313" key="4">
    <source>
        <dbReference type="Proteomes" id="UP000324800"/>
    </source>
</evidence>
<gene>
    <name evidence="3" type="ORF">EZS28_019558</name>
</gene>
<feature type="coiled-coil region" evidence="1">
    <location>
        <begin position="290"/>
        <end position="317"/>
    </location>
</feature>
<sequence length="444" mass="52388">MQISNFLSYNSLDVTDLRVKNAHKQFFQLRLKVSCIDIDSPYMPCITISHQILKTDPQTQIGGSQFSIQILAKMFQIGKSSFRMVIPITKSSSLMGKFQTDSMIYWRRGAIPQVQQAYIQELYNEEQKRKKIALIKMRMKQMELIKAQLQQKEEEQQQQINKLIKKKRKDQNEKKEIEKAAKLAEKRKKQQENVDKMIEEMEIELKLQQQISSVGHENESLCHILNIFNLHDLQIEKEQIQKYQSKFESSIPASIPPQLANNIDPLYRPVRVQLLVFWAETNAEIEHPYANELENIMQRMQDKVIEKQKKREQIELIAKQLGFKLDEDVLADEINQQIGRMTAKTKSKKKQQKYKELFSILDSIENDKLKRLKKLKNKRERERMIRYALRSKRLPQRLIVRARTTDVKGEMMQTNPAQFSVEQNQDNPGILERVSDRGTQYGHR</sequence>
<keyword evidence="1" id="KW-0175">Coiled coil</keyword>
<name>A0A5J4VQY1_9EUKA</name>
<accession>A0A5J4VQY1</accession>
<protein>
    <submittedName>
        <fullName evidence="3">Uncharacterized protein</fullName>
    </submittedName>
</protein>
<evidence type="ECO:0000256" key="2">
    <source>
        <dbReference type="SAM" id="MobiDB-lite"/>
    </source>
</evidence>
<evidence type="ECO:0000313" key="3">
    <source>
        <dbReference type="EMBL" id="KAA6384915.1"/>
    </source>
</evidence>
<feature type="region of interest" description="Disordered" evidence="2">
    <location>
        <begin position="424"/>
        <end position="444"/>
    </location>
</feature>